<sequence>MTDLKLIYSNVNRFNNKKITLFNFIQKSNINGAFLVKTKTKLVQTVDIAHKARGGAMVLLDTSVVLGRANPPFLNNLLNDCLHFTIPYRSDKLHILLIYIHWDNERNILVKASLYKYAILIRDFNINARKRKQLNDFLYHSDFTKRDILPTFLMTNNKNSTPDLLLHTKNLTNDIYDMELTNELGSEHLAIMFKIHLHSSATLPIMAPPEINLNKTDVDKVYSHLTSFTDEKPDIDIIDIQEQTCFRYSLPKFILRLIKQKREIYRQYTQTNNEQI</sequence>
<name>A0ABD1FDH3_HYPHA</name>
<evidence type="ECO:0000313" key="1">
    <source>
        <dbReference type="EMBL" id="KAL1516399.1"/>
    </source>
</evidence>
<dbReference type="SUPFAM" id="SSF56219">
    <property type="entry name" value="DNase I-like"/>
    <property type="match status" value="1"/>
</dbReference>
<gene>
    <name evidence="1" type="ORF">ABEB36_000317</name>
</gene>
<proteinExistence type="predicted"/>
<protein>
    <submittedName>
        <fullName evidence="1">Uncharacterized protein</fullName>
    </submittedName>
</protein>
<dbReference type="EMBL" id="JBDJPC010000001">
    <property type="protein sequence ID" value="KAL1516399.1"/>
    <property type="molecule type" value="Genomic_DNA"/>
</dbReference>
<dbReference type="Proteomes" id="UP001566132">
    <property type="component" value="Unassembled WGS sequence"/>
</dbReference>
<dbReference type="InterPro" id="IPR036691">
    <property type="entry name" value="Endo/exonu/phosph_ase_sf"/>
</dbReference>
<comment type="caution">
    <text evidence="1">The sequence shown here is derived from an EMBL/GenBank/DDBJ whole genome shotgun (WGS) entry which is preliminary data.</text>
</comment>
<reference evidence="1 2" key="1">
    <citation type="submission" date="2024-05" db="EMBL/GenBank/DDBJ databases">
        <title>Genetic variation in Jamaican populations of the coffee berry borer (Hypothenemus hampei).</title>
        <authorList>
            <person name="Errbii M."/>
            <person name="Myrie A."/>
        </authorList>
    </citation>
    <scope>NUCLEOTIDE SEQUENCE [LARGE SCALE GENOMIC DNA]</scope>
    <source>
        <strain evidence="1">JA-Hopewell-2020-01-JO</strain>
        <tissue evidence="1">Whole body</tissue>
    </source>
</reference>
<accession>A0ABD1FDH3</accession>
<keyword evidence="2" id="KW-1185">Reference proteome</keyword>
<organism evidence="1 2">
    <name type="scientific">Hypothenemus hampei</name>
    <name type="common">Coffee berry borer</name>
    <dbReference type="NCBI Taxonomy" id="57062"/>
    <lineage>
        <taxon>Eukaryota</taxon>
        <taxon>Metazoa</taxon>
        <taxon>Ecdysozoa</taxon>
        <taxon>Arthropoda</taxon>
        <taxon>Hexapoda</taxon>
        <taxon>Insecta</taxon>
        <taxon>Pterygota</taxon>
        <taxon>Neoptera</taxon>
        <taxon>Endopterygota</taxon>
        <taxon>Coleoptera</taxon>
        <taxon>Polyphaga</taxon>
        <taxon>Cucujiformia</taxon>
        <taxon>Curculionidae</taxon>
        <taxon>Scolytinae</taxon>
        <taxon>Hypothenemus</taxon>
    </lineage>
</organism>
<dbReference type="AlphaFoldDB" id="A0ABD1FDH3"/>
<dbReference type="Gene3D" id="3.60.10.10">
    <property type="entry name" value="Endonuclease/exonuclease/phosphatase"/>
    <property type="match status" value="1"/>
</dbReference>
<evidence type="ECO:0000313" key="2">
    <source>
        <dbReference type="Proteomes" id="UP001566132"/>
    </source>
</evidence>